<dbReference type="EMBL" id="VSRR010140798">
    <property type="protein sequence ID" value="MPD04377.1"/>
    <property type="molecule type" value="Genomic_DNA"/>
</dbReference>
<sequence>MVQWNHARFGVRVVSKLTDSNPGHGRSVDGASLLEVFAVLVLACRSFPGTRPCASHTTCFCETPHSRAASV</sequence>
<organism evidence="1 2">
    <name type="scientific">Portunus trituberculatus</name>
    <name type="common">Swimming crab</name>
    <name type="synonym">Neptunus trituberculatus</name>
    <dbReference type="NCBI Taxonomy" id="210409"/>
    <lineage>
        <taxon>Eukaryota</taxon>
        <taxon>Metazoa</taxon>
        <taxon>Ecdysozoa</taxon>
        <taxon>Arthropoda</taxon>
        <taxon>Crustacea</taxon>
        <taxon>Multicrustacea</taxon>
        <taxon>Malacostraca</taxon>
        <taxon>Eumalacostraca</taxon>
        <taxon>Eucarida</taxon>
        <taxon>Decapoda</taxon>
        <taxon>Pleocyemata</taxon>
        <taxon>Brachyura</taxon>
        <taxon>Eubrachyura</taxon>
        <taxon>Portunoidea</taxon>
        <taxon>Portunidae</taxon>
        <taxon>Portuninae</taxon>
        <taxon>Portunus</taxon>
    </lineage>
</organism>
<keyword evidence="2" id="KW-1185">Reference proteome</keyword>
<reference evidence="1 2" key="1">
    <citation type="submission" date="2019-05" db="EMBL/GenBank/DDBJ databases">
        <title>Another draft genome of Portunus trituberculatus and its Hox gene families provides insights of decapod evolution.</title>
        <authorList>
            <person name="Jeong J.-H."/>
            <person name="Song I."/>
            <person name="Kim S."/>
            <person name="Choi T."/>
            <person name="Kim D."/>
            <person name="Ryu S."/>
            <person name="Kim W."/>
        </authorList>
    </citation>
    <scope>NUCLEOTIDE SEQUENCE [LARGE SCALE GENOMIC DNA]</scope>
    <source>
        <tissue evidence="1">Muscle</tissue>
    </source>
</reference>
<evidence type="ECO:0000313" key="2">
    <source>
        <dbReference type="Proteomes" id="UP000324222"/>
    </source>
</evidence>
<proteinExistence type="predicted"/>
<comment type="caution">
    <text evidence="1">The sequence shown here is derived from an EMBL/GenBank/DDBJ whole genome shotgun (WGS) entry which is preliminary data.</text>
</comment>
<evidence type="ECO:0000313" key="1">
    <source>
        <dbReference type="EMBL" id="MPD04377.1"/>
    </source>
</evidence>
<gene>
    <name evidence="1" type="ORF">E2C01_100061</name>
</gene>
<accession>A0A5B7KCJ5</accession>
<protein>
    <submittedName>
        <fullName evidence="1">Uncharacterized protein</fullName>
    </submittedName>
</protein>
<dbReference type="Proteomes" id="UP000324222">
    <property type="component" value="Unassembled WGS sequence"/>
</dbReference>
<name>A0A5B7KCJ5_PORTR</name>
<dbReference type="AlphaFoldDB" id="A0A5B7KCJ5"/>